<feature type="signal peptide" evidence="1">
    <location>
        <begin position="1"/>
        <end position="16"/>
    </location>
</feature>
<name>A0A3M7R5W4_BRAPC</name>
<gene>
    <name evidence="2" type="ORF">BpHYR1_041822</name>
</gene>
<proteinExistence type="predicted"/>
<dbReference type="EMBL" id="REGN01004133">
    <property type="protein sequence ID" value="RNA18982.1"/>
    <property type="molecule type" value="Genomic_DNA"/>
</dbReference>
<keyword evidence="3" id="KW-1185">Reference proteome</keyword>
<evidence type="ECO:0000256" key="1">
    <source>
        <dbReference type="SAM" id="SignalP"/>
    </source>
</evidence>
<sequence length="155" mass="18433">MKFFFLFCYVFLFVNCELEKTQSTIRFFRQRREAPKRSSLLHISDQIIKDSELFFCFTSKECQKVDEFSIAENYTFNCYELFLPINFYPKIELEKKIAVFGFIKNDGSVLTESQKYTDSCRKIRRFNVNEKSVLITVEDNIIYADKRKANSIIGN</sequence>
<evidence type="ECO:0000313" key="3">
    <source>
        <dbReference type="Proteomes" id="UP000276133"/>
    </source>
</evidence>
<protein>
    <recommendedName>
        <fullName evidence="4">Lipoprotein</fullName>
    </recommendedName>
</protein>
<dbReference type="Proteomes" id="UP000276133">
    <property type="component" value="Unassembled WGS sequence"/>
</dbReference>
<organism evidence="2 3">
    <name type="scientific">Brachionus plicatilis</name>
    <name type="common">Marine rotifer</name>
    <name type="synonym">Brachionus muelleri</name>
    <dbReference type="NCBI Taxonomy" id="10195"/>
    <lineage>
        <taxon>Eukaryota</taxon>
        <taxon>Metazoa</taxon>
        <taxon>Spiralia</taxon>
        <taxon>Gnathifera</taxon>
        <taxon>Rotifera</taxon>
        <taxon>Eurotatoria</taxon>
        <taxon>Monogononta</taxon>
        <taxon>Pseudotrocha</taxon>
        <taxon>Ploima</taxon>
        <taxon>Brachionidae</taxon>
        <taxon>Brachionus</taxon>
    </lineage>
</organism>
<dbReference type="OrthoDB" id="10227653at2759"/>
<accession>A0A3M7R5W4</accession>
<dbReference type="AlphaFoldDB" id="A0A3M7R5W4"/>
<reference evidence="2 3" key="1">
    <citation type="journal article" date="2018" name="Sci. Rep.">
        <title>Genomic signatures of local adaptation to the degree of environmental predictability in rotifers.</title>
        <authorList>
            <person name="Franch-Gras L."/>
            <person name="Hahn C."/>
            <person name="Garcia-Roger E.M."/>
            <person name="Carmona M.J."/>
            <person name="Serra M."/>
            <person name="Gomez A."/>
        </authorList>
    </citation>
    <scope>NUCLEOTIDE SEQUENCE [LARGE SCALE GENOMIC DNA]</scope>
    <source>
        <strain evidence="2">HYR1</strain>
    </source>
</reference>
<evidence type="ECO:0008006" key="4">
    <source>
        <dbReference type="Google" id="ProtNLM"/>
    </source>
</evidence>
<comment type="caution">
    <text evidence="2">The sequence shown here is derived from an EMBL/GenBank/DDBJ whole genome shotgun (WGS) entry which is preliminary data.</text>
</comment>
<feature type="non-terminal residue" evidence="2">
    <location>
        <position position="155"/>
    </location>
</feature>
<keyword evidence="1" id="KW-0732">Signal</keyword>
<feature type="chain" id="PRO_5018038658" description="Lipoprotein" evidence="1">
    <location>
        <begin position="17"/>
        <end position="155"/>
    </location>
</feature>
<evidence type="ECO:0000313" key="2">
    <source>
        <dbReference type="EMBL" id="RNA18982.1"/>
    </source>
</evidence>